<dbReference type="OrthoDB" id="5198651at2"/>
<dbReference type="EMBL" id="SZZH01000009">
    <property type="protein sequence ID" value="TKV55985.1"/>
    <property type="molecule type" value="Genomic_DNA"/>
</dbReference>
<evidence type="ECO:0000313" key="3">
    <source>
        <dbReference type="Proteomes" id="UP000306985"/>
    </source>
</evidence>
<comment type="caution">
    <text evidence="2">The sequence shown here is derived from an EMBL/GenBank/DDBJ whole genome shotgun (WGS) entry which is preliminary data.</text>
</comment>
<feature type="compositionally biased region" description="Basic and acidic residues" evidence="1">
    <location>
        <begin position="1"/>
        <end position="11"/>
    </location>
</feature>
<evidence type="ECO:0000313" key="2">
    <source>
        <dbReference type="EMBL" id="TKV55985.1"/>
    </source>
</evidence>
<evidence type="ECO:0000256" key="1">
    <source>
        <dbReference type="SAM" id="MobiDB-lite"/>
    </source>
</evidence>
<protein>
    <submittedName>
        <fullName evidence="2">Uncharacterized protein</fullName>
    </submittedName>
</protein>
<proteinExistence type="predicted"/>
<feature type="region of interest" description="Disordered" evidence="1">
    <location>
        <begin position="1"/>
        <end position="21"/>
    </location>
</feature>
<dbReference type="AlphaFoldDB" id="A0A4V6CR42"/>
<keyword evidence="3" id="KW-1185">Reference proteome</keyword>
<name>A0A4V6CR42_9ACTN</name>
<sequence length="93" mass="10502">MDPDSGRARREFIRRHHPDVGGDPEAFVRGLAAFDPVVRPADVAGDQPRPTVRTGVVARARRRRRLVRRLDALAQRLPGAPVLPGVRRDRRLR</sequence>
<accession>A0A4V6CR42</accession>
<dbReference type="Proteomes" id="UP000306985">
    <property type="component" value="Unassembled WGS sequence"/>
</dbReference>
<organism evidence="2 3">
    <name type="scientific">Nakamurella flava</name>
    <dbReference type="NCBI Taxonomy" id="2576308"/>
    <lineage>
        <taxon>Bacteria</taxon>
        <taxon>Bacillati</taxon>
        <taxon>Actinomycetota</taxon>
        <taxon>Actinomycetes</taxon>
        <taxon>Nakamurellales</taxon>
        <taxon>Nakamurellaceae</taxon>
        <taxon>Nakamurella</taxon>
    </lineage>
</organism>
<gene>
    <name evidence="2" type="ORF">FDO65_21840</name>
</gene>
<reference evidence="2 3" key="1">
    <citation type="submission" date="2019-05" db="EMBL/GenBank/DDBJ databases">
        <title>Nakamurella sp. N5BH11, whole genome shotgun sequence.</title>
        <authorList>
            <person name="Tuo L."/>
        </authorList>
    </citation>
    <scope>NUCLEOTIDE SEQUENCE [LARGE SCALE GENOMIC DNA]</scope>
    <source>
        <strain evidence="2 3">N5BH11</strain>
    </source>
</reference>
<dbReference type="RefSeq" id="WP_137451878.1">
    <property type="nucleotide sequence ID" value="NZ_SZZH01000009.1"/>
</dbReference>